<accession>A0A4R5D0Q4</accession>
<organism evidence="2 3">
    <name type="scientific">Flavobacterium sandaracinum</name>
    <dbReference type="NCBI Taxonomy" id="2541733"/>
    <lineage>
        <taxon>Bacteria</taxon>
        <taxon>Pseudomonadati</taxon>
        <taxon>Bacteroidota</taxon>
        <taxon>Flavobacteriia</taxon>
        <taxon>Flavobacteriales</taxon>
        <taxon>Flavobacteriaceae</taxon>
        <taxon>Flavobacterium</taxon>
    </lineage>
</organism>
<dbReference type="RefSeq" id="WP_132065479.1">
    <property type="nucleotide sequence ID" value="NZ_SMFN01000005.1"/>
</dbReference>
<comment type="caution">
    <text evidence="2">The sequence shown here is derived from an EMBL/GenBank/DDBJ whole genome shotgun (WGS) entry which is preliminary data.</text>
</comment>
<dbReference type="Proteomes" id="UP000294644">
    <property type="component" value="Unassembled WGS sequence"/>
</dbReference>
<keyword evidence="3" id="KW-1185">Reference proteome</keyword>
<evidence type="ECO:0000313" key="2">
    <source>
        <dbReference type="EMBL" id="TDE05807.1"/>
    </source>
</evidence>
<sequence length="66" mass="7165">MRNKTAQKNSCPAFSFSGTAIFFVLCSDSGMEGNPKENHVKDPETSQGELTGAAERNKGNDRRETA</sequence>
<feature type="region of interest" description="Disordered" evidence="1">
    <location>
        <begin position="31"/>
        <end position="66"/>
    </location>
</feature>
<dbReference type="EMBL" id="SMFN01000005">
    <property type="protein sequence ID" value="TDE05807.1"/>
    <property type="molecule type" value="Genomic_DNA"/>
</dbReference>
<reference evidence="2 3" key="1">
    <citation type="submission" date="2019-03" db="EMBL/GenBank/DDBJ databases">
        <title>Flavobacterium LB-D12 sp. nov., isolated from arctic soil.</title>
        <authorList>
            <person name="Chaudhary D.K."/>
        </authorList>
    </citation>
    <scope>NUCLEOTIDE SEQUENCE [LARGE SCALE GENOMIC DNA]</scope>
    <source>
        <strain evidence="2 3">LB-D12</strain>
    </source>
</reference>
<feature type="compositionally biased region" description="Basic and acidic residues" evidence="1">
    <location>
        <begin position="34"/>
        <end position="44"/>
    </location>
</feature>
<evidence type="ECO:0000256" key="1">
    <source>
        <dbReference type="SAM" id="MobiDB-lite"/>
    </source>
</evidence>
<name>A0A4R5D0Q4_9FLAO</name>
<proteinExistence type="predicted"/>
<evidence type="ECO:0000313" key="3">
    <source>
        <dbReference type="Proteomes" id="UP000294644"/>
    </source>
</evidence>
<dbReference type="AlphaFoldDB" id="A0A4R5D0Q4"/>
<feature type="compositionally biased region" description="Basic and acidic residues" evidence="1">
    <location>
        <begin position="55"/>
        <end position="66"/>
    </location>
</feature>
<protein>
    <submittedName>
        <fullName evidence="2">Uncharacterized protein</fullName>
    </submittedName>
</protein>
<gene>
    <name evidence="2" type="ORF">E0F91_06340</name>
</gene>